<dbReference type="SUPFAM" id="SSF51905">
    <property type="entry name" value="FAD/NAD(P)-binding domain"/>
    <property type="match status" value="3"/>
</dbReference>
<proteinExistence type="inferred from homology"/>
<dbReference type="PANTHER" id="PTHR42877">
    <property type="entry name" value="L-ORNITHINE N(5)-MONOOXYGENASE-RELATED"/>
    <property type="match status" value="1"/>
</dbReference>
<accession>A0A2B7Y1L3</accession>
<evidence type="ECO:0000313" key="3">
    <source>
        <dbReference type="EMBL" id="PGH14607.1"/>
    </source>
</evidence>
<dbReference type="InterPro" id="IPR051209">
    <property type="entry name" value="FAD-bind_Monooxygenase_sf"/>
</dbReference>
<dbReference type="AlphaFoldDB" id="A0A2B7Y1L3"/>
<comment type="cofactor">
    <cofactor evidence="1">
        <name>FAD</name>
        <dbReference type="ChEBI" id="CHEBI:57692"/>
    </cofactor>
</comment>
<dbReference type="OrthoDB" id="74360at2759"/>
<reference evidence="3 4" key="1">
    <citation type="submission" date="2017-10" db="EMBL/GenBank/DDBJ databases">
        <title>Comparative genomics in systemic dimorphic fungi from Ajellomycetaceae.</title>
        <authorList>
            <person name="Munoz J.F."/>
            <person name="Mcewen J.G."/>
            <person name="Clay O.K."/>
            <person name="Cuomo C.A."/>
        </authorList>
    </citation>
    <scope>NUCLEOTIDE SEQUENCE [LARGE SCALE GENOMIC DNA]</scope>
    <source>
        <strain evidence="3 4">UAMH5409</strain>
    </source>
</reference>
<name>A0A2B7Y1L3_9EURO</name>
<evidence type="ECO:0008006" key="5">
    <source>
        <dbReference type="Google" id="ProtNLM"/>
    </source>
</evidence>
<keyword evidence="4" id="KW-1185">Reference proteome</keyword>
<protein>
    <recommendedName>
        <fullName evidence="5">FAD/NAD(P)-binding domain-containing protein</fullName>
    </recommendedName>
</protein>
<dbReference type="Gene3D" id="3.50.50.60">
    <property type="entry name" value="FAD/NAD(P)-binding domain"/>
    <property type="match status" value="2"/>
</dbReference>
<gene>
    <name evidence="3" type="ORF">AJ79_02942</name>
</gene>
<comment type="similarity">
    <text evidence="2">Belongs to the FAD-binding monooxygenase family.</text>
</comment>
<sequence>MTDKPQIPELLEQWHSQPMPIRIVHVGAGATGLCAAYKMERQLTNYELVCYEKNPDVGGTWYENRYPGCACDVPAHIYTYTFEPNPEWTSYYAYAPDILKYFKGFCEKYNLQKYVALNHKVLSARWLEEKGQYEVLVEHGDKTFKDYAHIFMNGSGLLNKWRWPDIDGLGSFKGSLIHSANWDDSVELEGKRVAVLGTGSSAIQIIPKAGSLPLCDLNRPINYYRRGNTWIAPPMPRVKVEVSSEADKETGLTNGDHKEESDIDVSQYFYKTHEIDRFRSDPDYLLHYRKQIEYGINAGFSVFYKGSELSQLSRQYMIDSMTRRLKNHPELTKRLIPTWPVGCRRLTPGDGYLEALIESNVQPIYDEIVLANEKGVTTGDGKVHELDVIVCATGFDMAWTPHFELYGVEGIRIQDEWSSWPLCYLGIAAPGFPNYWVMNGPRGNLANGTVLPCLETQIDYIIAAAKKIQSDRICALEIRRDITERLDMYIDKWHERGVWTADCRSWYKNNTKDGKPRCWGGSSMHYLKTIRYPRWEHYNFRYVDDNPWAFLGNGQTKGEVEREFEGMTPYLRNADVPWDIV</sequence>
<evidence type="ECO:0000256" key="2">
    <source>
        <dbReference type="ARBA" id="ARBA00010139"/>
    </source>
</evidence>
<dbReference type="Proteomes" id="UP000223968">
    <property type="component" value="Unassembled WGS sequence"/>
</dbReference>
<comment type="caution">
    <text evidence="3">The sequence shown here is derived from an EMBL/GenBank/DDBJ whole genome shotgun (WGS) entry which is preliminary data.</text>
</comment>
<evidence type="ECO:0000256" key="1">
    <source>
        <dbReference type="ARBA" id="ARBA00001974"/>
    </source>
</evidence>
<dbReference type="Pfam" id="PF13450">
    <property type="entry name" value="NAD_binding_8"/>
    <property type="match status" value="1"/>
</dbReference>
<organism evidence="3 4">
    <name type="scientific">Helicocarpus griseus UAMH5409</name>
    <dbReference type="NCBI Taxonomy" id="1447875"/>
    <lineage>
        <taxon>Eukaryota</taxon>
        <taxon>Fungi</taxon>
        <taxon>Dikarya</taxon>
        <taxon>Ascomycota</taxon>
        <taxon>Pezizomycotina</taxon>
        <taxon>Eurotiomycetes</taxon>
        <taxon>Eurotiomycetidae</taxon>
        <taxon>Onygenales</taxon>
        <taxon>Ajellomycetaceae</taxon>
        <taxon>Helicocarpus</taxon>
    </lineage>
</organism>
<dbReference type="PANTHER" id="PTHR42877:SF8">
    <property type="entry name" value="MONOOXYGENASE"/>
    <property type="match status" value="1"/>
</dbReference>
<dbReference type="InterPro" id="IPR036188">
    <property type="entry name" value="FAD/NAD-bd_sf"/>
</dbReference>
<dbReference type="EMBL" id="PDNB01000033">
    <property type="protein sequence ID" value="PGH14607.1"/>
    <property type="molecule type" value="Genomic_DNA"/>
</dbReference>
<evidence type="ECO:0000313" key="4">
    <source>
        <dbReference type="Proteomes" id="UP000223968"/>
    </source>
</evidence>